<keyword evidence="4" id="KW-0472">Membrane</keyword>
<keyword evidence="4" id="KW-1133">Transmembrane helix</keyword>
<feature type="transmembrane region" description="Helical" evidence="4">
    <location>
        <begin position="190"/>
        <end position="217"/>
    </location>
</feature>
<dbReference type="Pfam" id="PF07700">
    <property type="entry name" value="HNOB"/>
    <property type="match status" value="1"/>
</dbReference>
<evidence type="ECO:0000313" key="7">
    <source>
        <dbReference type="Proteomes" id="UP000236434"/>
    </source>
</evidence>
<evidence type="ECO:0000256" key="1">
    <source>
        <dbReference type="ARBA" id="ARBA00023224"/>
    </source>
</evidence>
<protein>
    <submittedName>
        <fullName evidence="6">Methyl-accepting chemotaxis protein</fullName>
    </submittedName>
</protein>
<dbReference type="InterPro" id="IPR038158">
    <property type="entry name" value="H-NOX_domain_sf"/>
</dbReference>
<dbReference type="SUPFAM" id="SSF111126">
    <property type="entry name" value="Ligand-binding domain in the NO signalling and Golgi transport"/>
    <property type="match status" value="1"/>
</dbReference>
<accession>A0A2K1P017</accession>
<feature type="coiled-coil region" evidence="3">
    <location>
        <begin position="366"/>
        <end position="417"/>
    </location>
</feature>
<keyword evidence="3" id="KW-0175">Coiled coil</keyword>
<dbReference type="InterPro" id="IPR024096">
    <property type="entry name" value="NO_sig/Golgi_transp_ligand-bd"/>
</dbReference>
<dbReference type="Gene3D" id="1.10.287.950">
    <property type="entry name" value="Methyl-accepting chemotaxis protein"/>
    <property type="match status" value="1"/>
</dbReference>
<dbReference type="Pfam" id="PF00015">
    <property type="entry name" value="MCPsignal"/>
    <property type="match status" value="1"/>
</dbReference>
<dbReference type="GO" id="GO:0007165">
    <property type="term" value="P:signal transduction"/>
    <property type="evidence" value="ECO:0007669"/>
    <property type="project" value="UniProtKB-KW"/>
</dbReference>
<dbReference type="PROSITE" id="PS50111">
    <property type="entry name" value="CHEMOTAXIS_TRANSDUC_2"/>
    <property type="match status" value="1"/>
</dbReference>
<evidence type="ECO:0000256" key="2">
    <source>
        <dbReference type="PROSITE-ProRule" id="PRU00284"/>
    </source>
</evidence>
<dbReference type="InterPro" id="IPR011644">
    <property type="entry name" value="Heme_NO-bd"/>
</dbReference>
<dbReference type="Gene3D" id="3.90.1520.10">
    <property type="entry name" value="H-NOX domain"/>
    <property type="match status" value="1"/>
</dbReference>
<evidence type="ECO:0000256" key="4">
    <source>
        <dbReference type="SAM" id="Phobius"/>
    </source>
</evidence>
<dbReference type="Proteomes" id="UP000236434">
    <property type="component" value="Unassembled WGS sequence"/>
</dbReference>
<feature type="domain" description="Methyl-accepting transducer" evidence="5">
    <location>
        <begin position="319"/>
        <end position="569"/>
    </location>
</feature>
<proteinExistence type="predicted"/>
<dbReference type="InterPro" id="IPR004089">
    <property type="entry name" value="MCPsignal_dom"/>
</dbReference>
<dbReference type="AlphaFoldDB" id="A0A2K1P017"/>
<evidence type="ECO:0000256" key="3">
    <source>
        <dbReference type="SAM" id="Coils"/>
    </source>
</evidence>
<reference evidence="6 7" key="1">
    <citation type="submission" date="2013-12" db="EMBL/GenBank/DDBJ databases">
        <title>Comparative genomics of Petrotoga isolates.</title>
        <authorList>
            <person name="Nesbo C.L."/>
            <person name="Charchuk R."/>
            <person name="Chow K."/>
        </authorList>
    </citation>
    <scope>NUCLEOTIDE SEQUENCE [LARGE SCALE GENOMIC DNA]</scope>
    <source>
        <strain evidence="6 7">DSM 13574</strain>
    </source>
</reference>
<evidence type="ECO:0000313" key="6">
    <source>
        <dbReference type="EMBL" id="PNR96126.1"/>
    </source>
</evidence>
<feature type="transmembrane region" description="Helical" evidence="4">
    <location>
        <begin position="229"/>
        <end position="250"/>
    </location>
</feature>
<dbReference type="PANTHER" id="PTHR32089">
    <property type="entry name" value="METHYL-ACCEPTING CHEMOTAXIS PROTEIN MCPB"/>
    <property type="match status" value="1"/>
</dbReference>
<sequence>MKGMIVETWLETWKNTYGEDYVNELLTEIGIQKNKHFSPFEDLEDIKVFKLLDLISKSTNKSKEEIMKELGRKNIYTFKKYYPNFFKKKGLLSFLSSMNDVHKSLTRRIKGAKPPAIEFEIIDSNSAYLTYRSFRDMRYYFLGLLEGSAEVFGEKIEYEVIDQGSTDKGSFLKIKLESEKPYAKIRKARFFASISFSLMKMFFTSLTFYTIITVFLLSWLLTWLLGNHWYTFLITGILSGTFILSMGNYFKRLFSYSTEGLQNLKNQEFDQPVLLKGEKMLENHSLEIDNLRSNFNGIFIQLTGDIEEIETFTEKVGERAEEMQEISDSIGELVEQVAISSEQIAQDAESISNVVEVNVNTIQSIISRENQMVESLENAVKRINDSSSKVENSSKEIESMSERFNNLVKESDKLEKDTQEILKVVDTVKGIADQTNLLALNAAIEASRAGEAGRGFAVVADEIRKLAEESKIAASQIDNILSRISSGIQLLTQTVEKEFKSMKIGANNLRISSQDNKESATNIENISKEIHNILDELSREGVKLEDLTKNTQNLLAISEEGSATSEEISTSVKTFVNNIKEILQNIKEVERFISSFKDSLSSEN</sequence>
<dbReference type="EMBL" id="AZRL01000016">
    <property type="protein sequence ID" value="PNR96126.1"/>
    <property type="molecule type" value="Genomic_DNA"/>
</dbReference>
<name>A0A2K1P017_9BACT</name>
<organism evidence="6 7">
    <name type="scientific">Petrotoga olearia DSM 13574</name>
    <dbReference type="NCBI Taxonomy" id="1122955"/>
    <lineage>
        <taxon>Bacteria</taxon>
        <taxon>Thermotogati</taxon>
        <taxon>Thermotogota</taxon>
        <taxon>Thermotogae</taxon>
        <taxon>Petrotogales</taxon>
        <taxon>Petrotogaceae</taxon>
        <taxon>Petrotoga</taxon>
    </lineage>
</organism>
<evidence type="ECO:0000259" key="5">
    <source>
        <dbReference type="PROSITE" id="PS50111"/>
    </source>
</evidence>
<keyword evidence="4" id="KW-0812">Transmembrane</keyword>
<dbReference type="GO" id="GO:0016020">
    <property type="term" value="C:membrane"/>
    <property type="evidence" value="ECO:0007669"/>
    <property type="project" value="InterPro"/>
</dbReference>
<dbReference type="SUPFAM" id="SSF58104">
    <property type="entry name" value="Methyl-accepting chemotaxis protein (MCP) signaling domain"/>
    <property type="match status" value="1"/>
</dbReference>
<gene>
    <name evidence="6" type="ORF">X929_06500</name>
</gene>
<dbReference type="GO" id="GO:0020037">
    <property type="term" value="F:heme binding"/>
    <property type="evidence" value="ECO:0007669"/>
    <property type="project" value="InterPro"/>
</dbReference>
<dbReference type="PANTHER" id="PTHR32089:SF112">
    <property type="entry name" value="LYSOZYME-LIKE PROTEIN-RELATED"/>
    <property type="match status" value="1"/>
</dbReference>
<dbReference type="SMART" id="SM00283">
    <property type="entry name" value="MA"/>
    <property type="match status" value="1"/>
</dbReference>
<dbReference type="OrthoDB" id="1660488at2"/>
<keyword evidence="1 2" id="KW-0807">Transducer</keyword>
<comment type="caution">
    <text evidence="6">The sequence shown here is derived from an EMBL/GenBank/DDBJ whole genome shotgun (WGS) entry which is preliminary data.</text>
</comment>